<dbReference type="InterPro" id="IPR028098">
    <property type="entry name" value="Glyco_trans_4-like_N"/>
</dbReference>
<dbReference type="CDD" id="cd03802">
    <property type="entry name" value="GT4_AviGT4-like"/>
    <property type="match status" value="1"/>
</dbReference>
<reference evidence="3 4" key="1">
    <citation type="submission" date="2019-06" db="EMBL/GenBank/DDBJ databases">
        <title>Genome analyses of bacteria isolated from kimchi.</title>
        <authorList>
            <person name="Lee S."/>
            <person name="Ahn S."/>
            <person name="Roh S."/>
        </authorList>
    </citation>
    <scope>NUCLEOTIDE SEQUENCE [LARGE SCALE GENOMIC DNA]</scope>
    <source>
        <strain evidence="3 4">CBA4606</strain>
    </source>
</reference>
<dbReference type="Pfam" id="PF00534">
    <property type="entry name" value="Glycos_transf_1"/>
    <property type="match status" value="1"/>
</dbReference>
<evidence type="ECO:0000259" key="1">
    <source>
        <dbReference type="Pfam" id="PF00534"/>
    </source>
</evidence>
<name>A0A5B8SXE4_9GAMM</name>
<dbReference type="SUPFAM" id="SSF53756">
    <property type="entry name" value="UDP-Glycosyltransferase/glycogen phosphorylase"/>
    <property type="match status" value="1"/>
</dbReference>
<protein>
    <submittedName>
        <fullName evidence="3">Glycosyltransferase family 4 protein</fullName>
    </submittedName>
</protein>
<proteinExistence type="predicted"/>
<sequence>MTLRIAQVAPIILPTPPLHYGGTERVVNDLTEALVALGHKVTLFASSDSNTSAELVCATPSLAQLQEKKGKLPPGMPGVLETVLLEKLRGRLADFDIVHCHGEFFHAALLGTQRKKSLTTIHWRVDEADRQLFFASFPDLPIAAISHAQAASIPASSCAGIVYHGIPEARFPFYPEHHNYLAFIGRMTDQKRPDRAIELARSSSLPLRLAGDIDVGNPDYFDRFVKPELGAEVHYQGPVDDRQKADFLGNAMALVFPIDWPEPFGLVMIEAMACGTPVIAWRNGAVEEIVEPGVSGFVVDNLEDARQAVKRIATLDRTAVRESFLARFTSRRMAQDYVALYRSLIDRNSMG</sequence>
<gene>
    <name evidence="3" type="ORF">FGL86_10590</name>
</gene>
<keyword evidence="3" id="KW-0808">Transferase</keyword>
<dbReference type="EMBL" id="CP042382">
    <property type="protein sequence ID" value="QEA39478.1"/>
    <property type="molecule type" value="Genomic_DNA"/>
</dbReference>
<dbReference type="GO" id="GO:1901135">
    <property type="term" value="P:carbohydrate derivative metabolic process"/>
    <property type="evidence" value="ECO:0007669"/>
    <property type="project" value="UniProtKB-ARBA"/>
</dbReference>
<organism evidence="3 4">
    <name type="scientific">Pistricoccus aurantiacus</name>
    <dbReference type="NCBI Taxonomy" id="1883414"/>
    <lineage>
        <taxon>Bacteria</taxon>
        <taxon>Pseudomonadati</taxon>
        <taxon>Pseudomonadota</taxon>
        <taxon>Gammaproteobacteria</taxon>
        <taxon>Oceanospirillales</taxon>
        <taxon>Halomonadaceae</taxon>
        <taxon>Pistricoccus</taxon>
    </lineage>
</organism>
<dbReference type="KEGG" id="paur:FGL86_10590"/>
<dbReference type="RefSeq" id="WP_147184529.1">
    <property type="nucleotide sequence ID" value="NZ_CP042382.1"/>
</dbReference>
<evidence type="ECO:0000313" key="3">
    <source>
        <dbReference type="EMBL" id="QEA39478.1"/>
    </source>
</evidence>
<keyword evidence="4" id="KW-1185">Reference proteome</keyword>
<feature type="domain" description="Glycosyl transferase family 1" evidence="1">
    <location>
        <begin position="175"/>
        <end position="314"/>
    </location>
</feature>
<dbReference type="PANTHER" id="PTHR12526">
    <property type="entry name" value="GLYCOSYLTRANSFERASE"/>
    <property type="match status" value="1"/>
</dbReference>
<dbReference type="InterPro" id="IPR001296">
    <property type="entry name" value="Glyco_trans_1"/>
</dbReference>
<dbReference type="AlphaFoldDB" id="A0A5B8SXE4"/>
<dbReference type="OrthoDB" id="9802524at2"/>
<dbReference type="GO" id="GO:0016757">
    <property type="term" value="F:glycosyltransferase activity"/>
    <property type="evidence" value="ECO:0007669"/>
    <property type="project" value="InterPro"/>
</dbReference>
<evidence type="ECO:0000259" key="2">
    <source>
        <dbReference type="Pfam" id="PF13439"/>
    </source>
</evidence>
<dbReference type="Pfam" id="PF13439">
    <property type="entry name" value="Glyco_transf_4"/>
    <property type="match status" value="1"/>
</dbReference>
<dbReference type="PANTHER" id="PTHR12526:SF595">
    <property type="entry name" value="BLL5217 PROTEIN"/>
    <property type="match status" value="1"/>
</dbReference>
<evidence type="ECO:0000313" key="4">
    <source>
        <dbReference type="Proteomes" id="UP000321272"/>
    </source>
</evidence>
<dbReference type="Gene3D" id="3.40.50.2000">
    <property type="entry name" value="Glycogen Phosphorylase B"/>
    <property type="match status" value="2"/>
</dbReference>
<feature type="domain" description="Glycosyltransferase subfamily 4-like N-terminal" evidence="2">
    <location>
        <begin position="20"/>
        <end position="126"/>
    </location>
</feature>
<accession>A0A5B8SXE4</accession>
<dbReference type="Proteomes" id="UP000321272">
    <property type="component" value="Chromosome"/>
</dbReference>